<evidence type="ECO:0000313" key="1">
    <source>
        <dbReference type="EMBL" id="EEC05856.1"/>
    </source>
</evidence>
<dbReference type="EMBL" id="ABJB011052350">
    <property type="status" value="NOT_ANNOTATED_CDS"/>
    <property type="molecule type" value="Genomic_DNA"/>
</dbReference>
<accession>B7PGY4</accession>
<dbReference type="EnsemblMetazoa" id="ISCW003910-RA">
    <property type="protein sequence ID" value="ISCW003910-PA"/>
    <property type="gene ID" value="ISCW003910"/>
</dbReference>
<name>B7PGY4_IXOSC</name>
<dbReference type="EMBL" id="DS709945">
    <property type="protein sequence ID" value="EEC05856.1"/>
    <property type="molecule type" value="Genomic_DNA"/>
</dbReference>
<dbReference type="Proteomes" id="UP000001555">
    <property type="component" value="Unassembled WGS sequence"/>
</dbReference>
<evidence type="ECO:0000313" key="2">
    <source>
        <dbReference type="EnsemblMetazoa" id="ISCW003910-PA"/>
    </source>
</evidence>
<sequence length="59" mass="7015">MYFYALDYEYVFDRFSGKAKMAIFGKRYPTFSHCVVYVNWSDYVYVSVRECSAYSECSA</sequence>
<dbReference type="HOGENOM" id="CLU_2963326_0_0_1"/>
<reference evidence="2" key="2">
    <citation type="submission" date="2020-05" db="UniProtKB">
        <authorList>
            <consortium name="EnsemblMetazoa"/>
        </authorList>
    </citation>
    <scope>IDENTIFICATION</scope>
    <source>
        <strain evidence="2">wikel</strain>
    </source>
</reference>
<evidence type="ECO:0000313" key="3">
    <source>
        <dbReference type="Proteomes" id="UP000001555"/>
    </source>
</evidence>
<proteinExistence type="predicted"/>
<reference evidence="1 3" key="1">
    <citation type="submission" date="2008-03" db="EMBL/GenBank/DDBJ databases">
        <title>Annotation of Ixodes scapularis.</title>
        <authorList>
            <consortium name="Ixodes scapularis Genome Project Consortium"/>
            <person name="Caler E."/>
            <person name="Hannick L.I."/>
            <person name="Bidwell S."/>
            <person name="Joardar V."/>
            <person name="Thiagarajan M."/>
            <person name="Amedeo P."/>
            <person name="Galinsky K.J."/>
            <person name="Schobel S."/>
            <person name="Inman J."/>
            <person name="Hostetler J."/>
            <person name="Miller J."/>
            <person name="Hammond M."/>
            <person name="Megy K."/>
            <person name="Lawson D."/>
            <person name="Kodira C."/>
            <person name="Sutton G."/>
            <person name="Meyer J."/>
            <person name="Hill C.A."/>
            <person name="Birren B."/>
            <person name="Nene V."/>
            <person name="Collins F."/>
            <person name="Alarcon-Chaidez F."/>
            <person name="Wikel S."/>
            <person name="Strausberg R."/>
        </authorList>
    </citation>
    <scope>NUCLEOTIDE SEQUENCE [LARGE SCALE GENOMIC DNA]</scope>
    <source>
        <strain evidence="3">Wikel</strain>
        <strain evidence="1">Wikel colony</strain>
    </source>
</reference>
<dbReference type="VEuPathDB" id="VectorBase:ISCW003910"/>
<dbReference type="PaxDb" id="6945-B7PGY4"/>
<dbReference type="AlphaFoldDB" id="B7PGY4"/>
<organism>
    <name type="scientific">Ixodes scapularis</name>
    <name type="common">Black-legged tick</name>
    <name type="synonym">Deer tick</name>
    <dbReference type="NCBI Taxonomy" id="6945"/>
    <lineage>
        <taxon>Eukaryota</taxon>
        <taxon>Metazoa</taxon>
        <taxon>Ecdysozoa</taxon>
        <taxon>Arthropoda</taxon>
        <taxon>Chelicerata</taxon>
        <taxon>Arachnida</taxon>
        <taxon>Acari</taxon>
        <taxon>Parasitiformes</taxon>
        <taxon>Ixodida</taxon>
        <taxon>Ixodoidea</taxon>
        <taxon>Ixodidae</taxon>
        <taxon>Ixodinae</taxon>
        <taxon>Ixodes</taxon>
    </lineage>
</organism>
<keyword evidence="3" id="KW-1185">Reference proteome</keyword>
<gene>
    <name evidence="1" type="ORF">IscW_ISCW003910</name>
</gene>
<dbReference type="InParanoid" id="B7PGY4"/>
<protein>
    <submittedName>
        <fullName evidence="1 2">Uncharacterized protein</fullName>
    </submittedName>
</protein>